<dbReference type="Pfam" id="PF02733">
    <property type="entry name" value="Dak1"/>
    <property type="match status" value="1"/>
</dbReference>
<accession>A0A158CTB4</accession>
<dbReference type="AlphaFoldDB" id="A0A158CTB4"/>
<dbReference type="PROSITE" id="PS51481">
    <property type="entry name" value="DHAK"/>
    <property type="match status" value="1"/>
</dbReference>
<evidence type="ECO:0000313" key="2">
    <source>
        <dbReference type="EMBL" id="SAK85633.1"/>
    </source>
</evidence>
<dbReference type="PANTHER" id="PTHR28629">
    <property type="entry name" value="TRIOKINASE/FMN CYCLASE"/>
    <property type="match status" value="1"/>
</dbReference>
<organism evidence="2 3">
    <name type="scientific">Caballeronia hypogeia</name>
    <dbReference type="NCBI Taxonomy" id="1777140"/>
    <lineage>
        <taxon>Bacteria</taxon>
        <taxon>Pseudomonadati</taxon>
        <taxon>Pseudomonadota</taxon>
        <taxon>Betaproteobacteria</taxon>
        <taxon>Burkholderiales</taxon>
        <taxon>Burkholderiaceae</taxon>
        <taxon>Caballeronia</taxon>
    </lineage>
</organism>
<dbReference type="GO" id="GO:0019563">
    <property type="term" value="P:glycerol catabolic process"/>
    <property type="evidence" value="ECO:0007669"/>
    <property type="project" value="TreeGrafter"/>
</dbReference>
<keyword evidence="3" id="KW-1185">Reference proteome</keyword>
<dbReference type="Gene3D" id="3.30.1180.20">
    <property type="entry name" value="Dihydroxyacetone kinase, domain 2"/>
    <property type="match status" value="1"/>
</dbReference>
<evidence type="ECO:0000313" key="3">
    <source>
        <dbReference type="Proteomes" id="UP000054851"/>
    </source>
</evidence>
<comment type="caution">
    <text evidence="2">The sequence shown here is derived from an EMBL/GenBank/DDBJ whole genome shotgun (WGS) entry which is preliminary data.</text>
</comment>
<dbReference type="GO" id="GO:0005829">
    <property type="term" value="C:cytosol"/>
    <property type="evidence" value="ECO:0007669"/>
    <property type="project" value="TreeGrafter"/>
</dbReference>
<reference evidence="2" key="1">
    <citation type="submission" date="2016-01" db="EMBL/GenBank/DDBJ databases">
        <authorList>
            <person name="Peeters C."/>
        </authorList>
    </citation>
    <scope>NUCLEOTIDE SEQUENCE</scope>
    <source>
        <strain evidence="2">LMG 29322</strain>
    </source>
</reference>
<gene>
    <name evidence="2" type="ORF">AWB79_05950</name>
</gene>
<dbReference type="EMBL" id="FCOA02000028">
    <property type="protein sequence ID" value="SAK85633.1"/>
    <property type="molecule type" value="Genomic_DNA"/>
</dbReference>
<proteinExistence type="predicted"/>
<dbReference type="OrthoDB" id="9806345at2"/>
<dbReference type="FunFam" id="3.40.50.10440:FF:000001">
    <property type="entry name" value="Dihydroxyacetone kinase, DhaK subunit"/>
    <property type="match status" value="1"/>
</dbReference>
<dbReference type="InterPro" id="IPR050861">
    <property type="entry name" value="Dihydroxyacetone_Kinase"/>
</dbReference>
<protein>
    <submittedName>
        <fullName evidence="2">Kinase</fullName>
    </submittedName>
</protein>
<dbReference type="Gene3D" id="3.40.50.10440">
    <property type="entry name" value="Dihydroxyacetone kinase, domain 1"/>
    <property type="match status" value="1"/>
</dbReference>
<keyword evidence="2" id="KW-0808">Transferase</keyword>
<dbReference type="GO" id="GO:0004371">
    <property type="term" value="F:glycerone kinase activity"/>
    <property type="evidence" value="ECO:0007669"/>
    <property type="project" value="InterPro"/>
</dbReference>
<keyword evidence="2" id="KW-0418">Kinase</keyword>
<dbReference type="SUPFAM" id="SSF82549">
    <property type="entry name" value="DAK1/DegV-like"/>
    <property type="match status" value="1"/>
</dbReference>
<dbReference type="Proteomes" id="UP000054851">
    <property type="component" value="Unassembled WGS sequence"/>
</dbReference>
<feature type="domain" description="DhaK" evidence="1">
    <location>
        <begin position="7"/>
        <end position="330"/>
    </location>
</feature>
<dbReference type="PANTHER" id="PTHR28629:SF4">
    <property type="entry name" value="TRIOKINASE_FMN CYCLASE"/>
    <property type="match status" value="1"/>
</dbReference>
<evidence type="ECO:0000259" key="1">
    <source>
        <dbReference type="PROSITE" id="PS51481"/>
    </source>
</evidence>
<name>A0A158CTB4_9BURK</name>
<dbReference type="STRING" id="1777140.AWB79_05950"/>
<dbReference type="InterPro" id="IPR004006">
    <property type="entry name" value="DhaK_dom"/>
</dbReference>
<sequence length="333" mass="35593">MKKILNKPNDYVDEMLDGLCAAHPHVYQRPVDAPRVVVRAGGVTKGKVGIVTGGGSGHLPVFHGYIGQGLLDAAAVGNVFAGPRVDDCLAAMRAADGGAGVLQLYGNYGGDRMNFEMAQEFAELEGMAVASVRVADDVASASLDEKEKRRGVAGLIYAFKLAGAKAEEGASLDEVTRVARRAADACRSIGIALAPCVVPEVGRASFEIADDEMEFGMGIHGEPGIWRGKLKRADELANEMLERLLADMTLTRGARVSVLLNSLGATPLEELYILYRSVRTRLREKGIDIETPLVGRYATSMEMTGASLTLMPLDDESARLLAAPTNCPFWNAR</sequence>